<keyword evidence="2" id="KW-1185">Reference proteome</keyword>
<proteinExistence type="predicted"/>
<reference evidence="1 2" key="1">
    <citation type="submission" date="2023-02" db="EMBL/GenBank/DDBJ databases">
        <title>LHISI_Scaffold_Assembly.</title>
        <authorList>
            <person name="Stuart O.P."/>
            <person name="Cleave R."/>
            <person name="Magrath M.J.L."/>
            <person name="Mikheyev A.S."/>
        </authorList>
    </citation>
    <scope>NUCLEOTIDE SEQUENCE [LARGE SCALE GENOMIC DNA]</scope>
    <source>
        <strain evidence="1">Daus_M_001</strain>
        <tissue evidence="1">Leg muscle</tissue>
    </source>
</reference>
<name>A0ABQ9IGA2_9NEOP</name>
<evidence type="ECO:0000313" key="1">
    <source>
        <dbReference type="EMBL" id="KAJ8895710.1"/>
    </source>
</evidence>
<protein>
    <submittedName>
        <fullName evidence="1">Uncharacterized protein</fullName>
    </submittedName>
</protein>
<organism evidence="1 2">
    <name type="scientific">Dryococelus australis</name>
    <dbReference type="NCBI Taxonomy" id="614101"/>
    <lineage>
        <taxon>Eukaryota</taxon>
        <taxon>Metazoa</taxon>
        <taxon>Ecdysozoa</taxon>
        <taxon>Arthropoda</taxon>
        <taxon>Hexapoda</taxon>
        <taxon>Insecta</taxon>
        <taxon>Pterygota</taxon>
        <taxon>Neoptera</taxon>
        <taxon>Polyneoptera</taxon>
        <taxon>Phasmatodea</taxon>
        <taxon>Verophasmatodea</taxon>
        <taxon>Anareolatae</taxon>
        <taxon>Phasmatidae</taxon>
        <taxon>Eurycanthinae</taxon>
        <taxon>Dryococelus</taxon>
    </lineage>
</organism>
<comment type="caution">
    <text evidence="1">The sequence shown here is derived from an EMBL/GenBank/DDBJ whole genome shotgun (WGS) entry which is preliminary data.</text>
</comment>
<evidence type="ECO:0000313" key="2">
    <source>
        <dbReference type="Proteomes" id="UP001159363"/>
    </source>
</evidence>
<sequence length="392" mass="43919">MIITKSGDRVWHCNTESIIYIRNLITLLDCRGIKEYVTLSEDCEASLEEGENIKACERFTLDVFMQSKRQCPQHSQTPSLKPYLYTGCVFLHVSRFPQCECQVKRFGRLLTARSCEPMRVIEIPEKTSRPTVSSGMIPTCKGPVTRPGIEPNSPWWEASRLTAQPPWPLPHGVKKASTSQTRVATSSSAALVRLLKDATTTATGTGSPVVSGHHTTTFLPLIRGHEASLHGSASVLKRHKCRLRHKKVSRHSHCRRRRAEDMHWKNKVITHDDAIDVVVRLYYLIARTVRREHCTSVQILALSGDGSVARIVPAPLDPKRGEKFQLGGDLKITLPYLKFNLNEAWDGTATECIGRGDHSSERKFTGLSKYQLSFPQAQIRANICQGSFPLSP</sequence>
<dbReference type="EMBL" id="JARBHB010000001">
    <property type="protein sequence ID" value="KAJ8895710.1"/>
    <property type="molecule type" value="Genomic_DNA"/>
</dbReference>
<accession>A0ABQ9IGA2</accession>
<dbReference type="Proteomes" id="UP001159363">
    <property type="component" value="Chromosome 1"/>
</dbReference>
<gene>
    <name evidence="1" type="ORF">PR048_001047</name>
</gene>